<keyword evidence="2" id="KW-1185">Reference proteome</keyword>
<evidence type="ECO:0000313" key="1">
    <source>
        <dbReference type="EMBL" id="RDU60049.1"/>
    </source>
</evidence>
<dbReference type="EMBL" id="NXLR01000006">
    <property type="protein sequence ID" value="RDU60049.1"/>
    <property type="molecule type" value="Genomic_DNA"/>
</dbReference>
<gene>
    <name evidence="1" type="ORF">CQA63_04675</name>
</gene>
<dbReference type="AlphaFoldDB" id="A0A3D8I4J0"/>
<keyword evidence="1" id="KW-0255">Endonuclease</keyword>
<proteinExistence type="predicted"/>
<keyword evidence="1" id="KW-0378">Hydrolase</keyword>
<comment type="caution">
    <text evidence="1">The sequence shown here is derived from an EMBL/GenBank/DDBJ whole genome shotgun (WGS) entry which is preliminary data.</text>
</comment>
<reference evidence="1 2" key="1">
    <citation type="submission" date="2018-04" db="EMBL/GenBank/DDBJ databases">
        <title>Novel Campyloabacter and Helicobacter Species and Strains.</title>
        <authorList>
            <person name="Mannion A.J."/>
            <person name="Shen Z."/>
            <person name="Fox J.G."/>
        </authorList>
    </citation>
    <scope>NUCLEOTIDE SEQUENCE [LARGE SCALE GENOMIC DNA]</scope>
    <source>
        <strain evidence="1 2">MIT 98-6070</strain>
    </source>
</reference>
<name>A0A3D8I4J0_9HELI</name>
<organism evidence="1 2">
    <name type="scientific">Helicobacter marmotae</name>
    <dbReference type="NCBI Taxonomy" id="152490"/>
    <lineage>
        <taxon>Bacteria</taxon>
        <taxon>Pseudomonadati</taxon>
        <taxon>Campylobacterota</taxon>
        <taxon>Epsilonproteobacteria</taxon>
        <taxon>Campylobacterales</taxon>
        <taxon>Helicobacteraceae</taxon>
        <taxon>Helicobacter</taxon>
    </lineage>
</organism>
<accession>A0A3D8I4J0</accession>
<evidence type="ECO:0000313" key="2">
    <source>
        <dbReference type="Proteomes" id="UP000256599"/>
    </source>
</evidence>
<dbReference type="Proteomes" id="UP000256599">
    <property type="component" value="Unassembled WGS sequence"/>
</dbReference>
<dbReference type="OrthoDB" id="307209at2"/>
<dbReference type="RefSeq" id="WP_104700235.1">
    <property type="nucleotide sequence ID" value="NZ_FZPP01000022.1"/>
</dbReference>
<keyword evidence="1" id="KW-0540">Nuclease</keyword>
<sequence>MKTKNNLCIAEWQSFGIDEINTICKDKARAEKIFKELIEFAKYEDNQSFLRLIRNNGTDKLKAQNFVGLIQTKSGFCVEILPKTFRTEKEGQGFSGAYEKNKDEAKEILLKMLKSLKNSPFKQTQISTLRAQKFPLLEIFILMFLEELEKLIKKGMRSDYISKEENRKFLKGKLLFNENLKHNFAHKERFYTASDEFSQNIAPNRIIKSTLELLSKQNLSPKTSSRLNFARFVFAQISPSKNIEQDLSKGLQSRLFKPYEMLLLWCELFLKQKSFTPYQGHSKAFALLFDMNKLFESFVAQRIKKWLSSEGFRAKNPHYQTSMQYMGLEQKELQIKTQEKTKFLAQESNQNVFQLRPDIIAYDKNNTFFIADSKWKILNAQDKHYKISQSDMYQIFAYLAKYQCKKGFLIYPQIQQDEATDTKEFVFKASMLHTSSSQMSLYMLFFPLCES</sequence>
<dbReference type="Pfam" id="PF10117">
    <property type="entry name" value="McrBC"/>
    <property type="match status" value="1"/>
</dbReference>
<dbReference type="GO" id="GO:0004519">
    <property type="term" value="F:endonuclease activity"/>
    <property type="evidence" value="ECO:0007669"/>
    <property type="project" value="UniProtKB-KW"/>
</dbReference>
<dbReference type="PANTHER" id="PTHR38733:SF1">
    <property type="entry name" value="TYPE IV METHYL-DIRECTED RESTRICTION ENZYME ECOKMCRBC"/>
    <property type="match status" value="1"/>
</dbReference>
<dbReference type="PANTHER" id="PTHR38733">
    <property type="entry name" value="PROTEIN MCRC"/>
    <property type="match status" value="1"/>
</dbReference>
<dbReference type="InterPro" id="IPR019292">
    <property type="entry name" value="McrC"/>
</dbReference>
<protein>
    <submittedName>
        <fullName evidence="1">Restriction endonuclease</fullName>
    </submittedName>
</protein>